<proteinExistence type="predicted"/>
<reference evidence="1" key="1">
    <citation type="submission" date="2023-09" db="UniProtKB">
        <authorList>
            <consortium name="Ensembl"/>
        </authorList>
    </citation>
    <scope>IDENTIFICATION</scope>
</reference>
<sequence>ICCPETGSFQKLSSLHCSRDPAPAQGTMENSECPFLCACGLRTHRTMFLKTFIFCRTAALENGDEQIWGTRRALRTWVFHNMALWWRNGSDATVCCKCTPLCVCVCVCLESYIAVLLSEKQYPDALHVGAPV</sequence>
<accession>A0A3B4GA91</accession>
<organism evidence="1">
    <name type="scientific">Pundamilia nyererei</name>
    <dbReference type="NCBI Taxonomy" id="303518"/>
    <lineage>
        <taxon>Eukaryota</taxon>
        <taxon>Metazoa</taxon>
        <taxon>Chordata</taxon>
        <taxon>Craniata</taxon>
        <taxon>Vertebrata</taxon>
        <taxon>Euteleostomi</taxon>
        <taxon>Actinopterygii</taxon>
        <taxon>Neopterygii</taxon>
        <taxon>Teleostei</taxon>
        <taxon>Neoteleostei</taxon>
        <taxon>Acanthomorphata</taxon>
        <taxon>Ovalentaria</taxon>
        <taxon>Cichlomorphae</taxon>
        <taxon>Cichliformes</taxon>
        <taxon>Cichlidae</taxon>
        <taxon>African cichlids</taxon>
        <taxon>Pseudocrenilabrinae</taxon>
        <taxon>Haplochromini</taxon>
        <taxon>Pundamilia</taxon>
    </lineage>
</organism>
<dbReference type="AlphaFoldDB" id="A0A3B4GA91"/>
<name>A0A3B4GA91_9CICH</name>
<dbReference type="Ensembl" id="ENSPNYT00000019016.1">
    <property type="protein sequence ID" value="ENSPNYP00000018553.1"/>
    <property type="gene ID" value="ENSPNYG00000014020.1"/>
</dbReference>
<protein>
    <submittedName>
        <fullName evidence="1">Uncharacterized protein</fullName>
    </submittedName>
</protein>
<evidence type="ECO:0000313" key="1">
    <source>
        <dbReference type="Ensembl" id="ENSPNYP00000018553.1"/>
    </source>
</evidence>